<dbReference type="SUPFAM" id="SSF53383">
    <property type="entry name" value="PLP-dependent transferases"/>
    <property type="match status" value="1"/>
</dbReference>
<proteinExistence type="predicted"/>
<reference evidence="1" key="1">
    <citation type="submission" date="2022-06" db="EMBL/GenBank/DDBJ databases">
        <title>Complete genome sequences of two strains of the flax pathogen Septoria linicola.</title>
        <authorList>
            <person name="Lapalu N."/>
            <person name="Simon A."/>
            <person name="Demenou B."/>
            <person name="Paumier D."/>
            <person name="Guillot M.-P."/>
            <person name="Gout L."/>
            <person name="Valade R."/>
        </authorList>
    </citation>
    <scope>NUCLEOTIDE SEQUENCE</scope>
    <source>
        <strain evidence="1">SE15195</strain>
    </source>
</reference>
<name>A0A9Q9EK54_9PEZI</name>
<keyword evidence="1" id="KW-0808">Transferase</keyword>
<dbReference type="Proteomes" id="UP001056384">
    <property type="component" value="Chromosome 4"/>
</dbReference>
<evidence type="ECO:0000313" key="2">
    <source>
        <dbReference type="Proteomes" id="UP001056384"/>
    </source>
</evidence>
<keyword evidence="2" id="KW-1185">Reference proteome</keyword>
<dbReference type="GO" id="GO:0016740">
    <property type="term" value="F:transferase activity"/>
    <property type="evidence" value="ECO:0007669"/>
    <property type="project" value="UniProtKB-KW"/>
</dbReference>
<protein>
    <submittedName>
        <fullName evidence="1">Pyridoxal phosphate-dependent transferase, small domain-containing protein</fullName>
    </submittedName>
</protein>
<sequence length="197" mass="22317">MDPTPHQDTLLEARDQKRLSNRGALGFTQRDVWGPREKSMASPWSATTNPNGTVILRLAENSLMHEEVADLIKSEISVTTSEHLTYSTVTNLLPMSWAVYAALFIWVDLRHLFLPKEAAKQDYATLKINSPNASKSQAREHAIEQTFQRNSVMIAPGSAYFPEEYGWFRITFTVSMETLKEGLTRFGRALDDLRAEL</sequence>
<dbReference type="AlphaFoldDB" id="A0A9Q9EK54"/>
<evidence type="ECO:0000313" key="1">
    <source>
        <dbReference type="EMBL" id="USW52053.1"/>
    </source>
</evidence>
<accession>A0A9Q9EK54</accession>
<dbReference type="Gene3D" id="3.40.640.10">
    <property type="entry name" value="Type I PLP-dependent aspartate aminotransferase-like (Major domain)"/>
    <property type="match status" value="1"/>
</dbReference>
<dbReference type="EMBL" id="CP099421">
    <property type="protein sequence ID" value="USW52053.1"/>
    <property type="molecule type" value="Genomic_DNA"/>
</dbReference>
<dbReference type="InterPro" id="IPR015421">
    <property type="entry name" value="PyrdxlP-dep_Trfase_major"/>
</dbReference>
<organism evidence="1 2">
    <name type="scientific">Septoria linicola</name>
    <dbReference type="NCBI Taxonomy" id="215465"/>
    <lineage>
        <taxon>Eukaryota</taxon>
        <taxon>Fungi</taxon>
        <taxon>Dikarya</taxon>
        <taxon>Ascomycota</taxon>
        <taxon>Pezizomycotina</taxon>
        <taxon>Dothideomycetes</taxon>
        <taxon>Dothideomycetidae</taxon>
        <taxon>Mycosphaerellales</taxon>
        <taxon>Mycosphaerellaceae</taxon>
        <taxon>Septoria</taxon>
    </lineage>
</organism>
<dbReference type="Gene3D" id="3.90.1150.10">
    <property type="entry name" value="Aspartate Aminotransferase, domain 1"/>
    <property type="match status" value="2"/>
</dbReference>
<dbReference type="InterPro" id="IPR015424">
    <property type="entry name" value="PyrdxlP-dep_Trfase"/>
</dbReference>
<dbReference type="InterPro" id="IPR015422">
    <property type="entry name" value="PyrdxlP-dep_Trfase_small"/>
</dbReference>
<gene>
    <name evidence="1" type="ORF">Slin15195_G053720</name>
</gene>
<dbReference type="OrthoDB" id="7042322at2759"/>